<proteinExistence type="predicted"/>
<comment type="caution">
    <text evidence="3">The sequence shown here is derived from an EMBL/GenBank/DDBJ whole genome shotgun (WGS) entry which is preliminary data.</text>
</comment>
<name>A0A7W7K9J7_9SPHN</name>
<dbReference type="PANTHER" id="PTHR47572:SF4">
    <property type="entry name" value="LACTONASE DRP35"/>
    <property type="match status" value="1"/>
</dbReference>
<organism evidence="3 4">
    <name type="scientific">Novosphingobium chloroacetimidivorans</name>
    <dbReference type="NCBI Taxonomy" id="1428314"/>
    <lineage>
        <taxon>Bacteria</taxon>
        <taxon>Pseudomonadati</taxon>
        <taxon>Pseudomonadota</taxon>
        <taxon>Alphaproteobacteria</taxon>
        <taxon>Sphingomonadales</taxon>
        <taxon>Sphingomonadaceae</taxon>
        <taxon>Novosphingobium</taxon>
    </lineage>
</organism>
<feature type="domain" description="SMP-30/Gluconolactonase/LRE-like region" evidence="2">
    <location>
        <begin position="19"/>
        <end position="257"/>
    </location>
</feature>
<dbReference type="AlphaFoldDB" id="A0A7W7K9J7"/>
<keyword evidence="4" id="KW-1185">Reference proteome</keyword>
<keyword evidence="1" id="KW-0378">Hydrolase</keyword>
<dbReference type="SUPFAM" id="SSF63829">
    <property type="entry name" value="Calcium-dependent phosphotriesterase"/>
    <property type="match status" value="1"/>
</dbReference>
<accession>A0A7W7K9J7</accession>
<dbReference type="PANTHER" id="PTHR47572">
    <property type="entry name" value="LIPOPROTEIN-RELATED"/>
    <property type="match status" value="1"/>
</dbReference>
<dbReference type="Gene3D" id="2.120.10.30">
    <property type="entry name" value="TolB, C-terminal domain"/>
    <property type="match status" value="1"/>
</dbReference>
<evidence type="ECO:0000256" key="1">
    <source>
        <dbReference type="ARBA" id="ARBA00022801"/>
    </source>
</evidence>
<dbReference type="InterPro" id="IPR011042">
    <property type="entry name" value="6-blade_b-propeller_TolB-like"/>
</dbReference>
<evidence type="ECO:0000259" key="2">
    <source>
        <dbReference type="Pfam" id="PF08450"/>
    </source>
</evidence>
<reference evidence="3 4" key="1">
    <citation type="submission" date="2020-08" db="EMBL/GenBank/DDBJ databases">
        <title>Functional genomics of gut bacteria from endangered species of beetles.</title>
        <authorList>
            <person name="Carlos-Shanley C."/>
        </authorList>
    </citation>
    <scope>NUCLEOTIDE SEQUENCE [LARGE SCALE GENOMIC DNA]</scope>
    <source>
        <strain evidence="3 4">S00245</strain>
    </source>
</reference>
<evidence type="ECO:0000313" key="4">
    <source>
        <dbReference type="Proteomes" id="UP000555448"/>
    </source>
</evidence>
<evidence type="ECO:0000313" key="3">
    <source>
        <dbReference type="EMBL" id="MBB4858747.1"/>
    </source>
</evidence>
<dbReference type="Proteomes" id="UP000555448">
    <property type="component" value="Unassembled WGS sequence"/>
</dbReference>
<protein>
    <submittedName>
        <fullName evidence="3">Sugar lactone lactonase YvrE</fullName>
    </submittedName>
</protein>
<dbReference type="EMBL" id="JACHLR010000007">
    <property type="protein sequence ID" value="MBB4858747.1"/>
    <property type="molecule type" value="Genomic_DNA"/>
</dbReference>
<dbReference type="Pfam" id="PF08450">
    <property type="entry name" value="SGL"/>
    <property type="match status" value="1"/>
</dbReference>
<sequence>MSEAATSAFHKVASGLYLEGLAIDLARDVIWYSDVIAGGIHGAKPDGTKVSSFNEGRMWTGGVMMNHDGAVLSTGAGGIMWNHPETGKAGWLLDRLDGQPINGINEMIPDGTGGIFFGTNDIEMVIEGQPTRPTEIWRLTADRRAIKLADGIGFTNGMAYDAERRRFYCNDTFLGTWAFDVADDLTLHNRQLFLAKEDADGMALDAKGNLWVTGFRSDFCTRIAPDGTTLDRFETPAGSITQLRFGGTDVRDLYLNSVPADGGDTLKEGGEITAQNSFLLRGRSDFPGLPIPPARFDLSKG</sequence>
<dbReference type="RefSeq" id="WP_184244681.1">
    <property type="nucleotide sequence ID" value="NZ_JACHLR010000007.1"/>
</dbReference>
<gene>
    <name evidence="3" type="ORF">HNO88_002073</name>
</gene>
<dbReference type="InterPro" id="IPR013658">
    <property type="entry name" value="SGL"/>
</dbReference>
<dbReference type="InterPro" id="IPR051262">
    <property type="entry name" value="SMP-30/CGR1_Lactonase"/>
</dbReference>
<dbReference type="GO" id="GO:0016787">
    <property type="term" value="F:hydrolase activity"/>
    <property type="evidence" value="ECO:0007669"/>
    <property type="project" value="UniProtKB-KW"/>
</dbReference>